<dbReference type="PANTHER" id="PTHR45128">
    <property type="entry name" value="METHYLTRANSFERASE TYPE 11"/>
    <property type="match status" value="1"/>
</dbReference>
<dbReference type="InterPro" id="IPR029063">
    <property type="entry name" value="SAM-dependent_MTases_sf"/>
</dbReference>
<name>A0A1F6BRN2_9BACT</name>
<dbReference type="AlphaFoldDB" id="A0A1F6BRN2"/>
<dbReference type="SUPFAM" id="SSF53335">
    <property type="entry name" value="S-adenosyl-L-methionine-dependent methyltransferases"/>
    <property type="match status" value="1"/>
</dbReference>
<dbReference type="PANTHER" id="PTHR45128:SF1">
    <property type="entry name" value="S-ADENOSYLMETHIONINE-DEPENDENT METHYLTRANSFERASE RV2258C"/>
    <property type="match status" value="1"/>
</dbReference>
<sequence>MKKLLRRVKRIADKVFGTKADEFFWRFRHIIHDRTWAESYVSREALEHSHRKFLFQVIERHAPLGKVLEIGCASAPNLIILSQKFPETEFQGIDISENAISVGKKYVKEHNIPNISLKAGNADSIKNFPDKSFDVVFTDAMLIYIGPEKIKEVLKEIIRISKKSVILVEWLSEKRQAYIADHWSYNWHLLFEELGVSDTRITRFSDESWQGEWAKRGCIVEVSLK</sequence>
<dbReference type="Proteomes" id="UP000179324">
    <property type="component" value="Unassembled WGS sequence"/>
</dbReference>
<evidence type="ECO:0000259" key="1">
    <source>
        <dbReference type="Pfam" id="PF13649"/>
    </source>
</evidence>
<reference evidence="2 3" key="1">
    <citation type="journal article" date="2016" name="Nat. Commun.">
        <title>Thousands of microbial genomes shed light on interconnected biogeochemical processes in an aquifer system.</title>
        <authorList>
            <person name="Anantharaman K."/>
            <person name="Brown C.T."/>
            <person name="Hug L.A."/>
            <person name="Sharon I."/>
            <person name="Castelle C.J."/>
            <person name="Probst A.J."/>
            <person name="Thomas B.C."/>
            <person name="Singh A."/>
            <person name="Wilkins M.J."/>
            <person name="Karaoz U."/>
            <person name="Brodie E.L."/>
            <person name="Williams K.H."/>
            <person name="Hubbard S.S."/>
            <person name="Banfield J.F."/>
        </authorList>
    </citation>
    <scope>NUCLEOTIDE SEQUENCE [LARGE SCALE GENOMIC DNA]</scope>
</reference>
<organism evidence="2 3">
    <name type="scientific">Candidatus Jorgensenbacteria bacterium GWC1_48_12</name>
    <dbReference type="NCBI Taxonomy" id="1798469"/>
    <lineage>
        <taxon>Bacteria</taxon>
        <taxon>Candidatus Joergenseniibacteriota</taxon>
    </lineage>
</organism>
<dbReference type="Pfam" id="PF13649">
    <property type="entry name" value="Methyltransf_25"/>
    <property type="match status" value="1"/>
</dbReference>
<dbReference type="CDD" id="cd02440">
    <property type="entry name" value="AdoMet_MTases"/>
    <property type="match status" value="1"/>
</dbReference>
<dbReference type="EMBL" id="MFKI01000008">
    <property type="protein sequence ID" value="OGG39570.1"/>
    <property type="molecule type" value="Genomic_DNA"/>
</dbReference>
<dbReference type="Gene3D" id="3.40.50.150">
    <property type="entry name" value="Vaccinia Virus protein VP39"/>
    <property type="match status" value="1"/>
</dbReference>
<dbReference type="InterPro" id="IPR053173">
    <property type="entry name" value="SAM-binding_MTase"/>
</dbReference>
<accession>A0A1F6BRN2</accession>
<evidence type="ECO:0000313" key="2">
    <source>
        <dbReference type="EMBL" id="OGG39570.1"/>
    </source>
</evidence>
<protein>
    <recommendedName>
        <fullName evidence="1">Methyltransferase domain-containing protein</fullName>
    </recommendedName>
</protein>
<comment type="caution">
    <text evidence="2">The sequence shown here is derived from an EMBL/GenBank/DDBJ whole genome shotgun (WGS) entry which is preliminary data.</text>
</comment>
<proteinExistence type="predicted"/>
<evidence type="ECO:0000313" key="3">
    <source>
        <dbReference type="Proteomes" id="UP000179324"/>
    </source>
</evidence>
<feature type="domain" description="Methyltransferase" evidence="1">
    <location>
        <begin position="67"/>
        <end position="162"/>
    </location>
</feature>
<dbReference type="InterPro" id="IPR041698">
    <property type="entry name" value="Methyltransf_25"/>
</dbReference>
<gene>
    <name evidence="2" type="ORF">A2127_01655</name>
</gene>